<proteinExistence type="predicted"/>
<sequence length="61" mass="7249">MRPTDLLPRRRSRFFWRTPAIMRAWKKHNPINSDDPEREPGTPGCGPTLQWPVRQREAQIP</sequence>
<accession>Q9FW75</accession>
<reference evidence="3" key="1">
    <citation type="journal article" date="2005" name="Nature">
        <title>The map-based sequence of the rice genome.</title>
        <authorList>
            <consortium name="International rice genome sequencing project (IRGSP)"/>
            <person name="Matsumoto T."/>
            <person name="Wu J."/>
            <person name="Kanamori H."/>
            <person name="Katayose Y."/>
            <person name="Fujisawa M."/>
            <person name="Namiki N."/>
            <person name="Mizuno H."/>
            <person name="Yamamoto K."/>
            <person name="Antonio B.A."/>
            <person name="Baba T."/>
            <person name="Sakata K."/>
            <person name="Nagamura Y."/>
            <person name="Aoki H."/>
            <person name="Arikawa K."/>
            <person name="Arita K."/>
            <person name="Bito T."/>
            <person name="Chiden Y."/>
            <person name="Fujitsuka N."/>
            <person name="Fukunaka R."/>
            <person name="Hamada M."/>
            <person name="Harada C."/>
            <person name="Hayashi A."/>
            <person name="Hijishita S."/>
            <person name="Honda M."/>
            <person name="Hosokawa S."/>
            <person name="Ichikawa Y."/>
            <person name="Idonuma A."/>
            <person name="Iijima M."/>
            <person name="Ikeda M."/>
            <person name="Ikeno M."/>
            <person name="Ito K."/>
            <person name="Ito S."/>
            <person name="Ito T."/>
            <person name="Ito Y."/>
            <person name="Ito Y."/>
            <person name="Iwabuchi A."/>
            <person name="Kamiya K."/>
            <person name="Karasawa W."/>
            <person name="Kurita K."/>
            <person name="Katagiri S."/>
            <person name="Kikuta A."/>
            <person name="Kobayashi H."/>
            <person name="Kobayashi N."/>
            <person name="Machita K."/>
            <person name="Maehara T."/>
            <person name="Masukawa M."/>
            <person name="Mizubayashi T."/>
            <person name="Mukai Y."/>
            <person name="Nagasaki H."/>
            <person name="Nagata Y."/>
            <person name="Naito S."/>
            <person name="Nakashima M."/>
            <person name="Nakama Y."/>
            <person name="Nakamichi Y."/>
            <person name="Nakamura M."/>
            <person name="Meguro A."/>
            <person name="Negishi M."/>
            <person name="Ohta I."/>
            <person name="Ohta T."/>
            <person name="Okamoto M."/>
            <person name="Ono N."/>
            <person name="Saji S."/>
            <person name="Sakaguchi M."/>
            <person name="Sakai K."/>
            <person name="Shibata M."/>
            <person name="Shimokawa T."/>
            <person name="Song J."/>
            <person name="Takazaki Y."/>
            <person name="Terasawa K."/>
            <person name="Tsugane M."/>
            <person name="Tsuji K."/>
            <person name="Ueda S."/>
            <person name="Waki K."/>
            <person name="Yamagata H."/>
            <person name="Yamamoto M."/>
            <person name="Yamamoto S."/>
            <person name="Yamane H."/>
            <person name="Yoshiki S."/>
            <person name="Yoshihara R."/>
            <person name="Yukawa K."/>
            <person name="Zhong H."/>
            <person name="Yano M."/>
            <person name="Yuan Q."/>
            <person name="Ouyang S."/>
            <person name="Liu J."/>
            <person name="Jones K.M."/>
            <person name="Gansberger K."/>
            <person name="Moffat K."/>
            <person name="Hill J."/>
            <person name="Bera J."/>
            <person name="Fadrosh D."/>
            <person name="Jin S."/>
            <person name="Johri S."/>
            <person name="Kim M."/>
            <person name="Overton L."/>
            <person name="Reardon M."/>
            <person name="Tsitrin T."/>
            <person name="Vuong H."/>
            <person name="Weaver B."/>
            <person name="Ciecko A."/>
            <person name="Tallon L."/>
            <person name="Jackson J."/>
            <person name="Pai G."/>
            <person name="Aken S.V."/>
            <person name="Utterback T."/>
            <person name="Reidmuller S."/>
            <person name="Feldblyum T."/>
            <person name="Hsiao J."/>
            <person name="Zismann V."/>
            <person name="Iobst S."/>
            <person name="de Vazeille A.R."/>
            <person name="Buell C.R."/>
            <person name="Ying K."/>
            <person name="Li Y."/>
            <person name="Lu T."/>
            <person name="Huang Y."/>
            <person name="Zhao Q."/>
            <person name="Feng Q."/>
            <person name="Zhang L."/>
            <person name="Zhu J."/>
            <person name="Weng Q."/>
            <person name="Mu J."/>
            <person name="Lu Y."/>
            <person name="Fan D."/>
            <person name="Liu Y."/>
            <person name="Guan J."/>
            <person name="Zhang Y."/>
            <person name="Yu S."/>
            <person name="Liu X."/>
            <person name="Zhang Y."/>
            <person name="Hong G."/>
            <person name="Han B."/>
            <person name="Choisne N."/>
            <person name="Demange N."/>
            <person name="Orjeda G."/>
            <person name="Samain S."/>
            <person name="Cattolico L."/>
            <person name="Pelletier E."/>
            <person name="Couloux A."/>
            <person name="Segurens B."/>
            <person name="Wincker P."/>
            <person name="D'Hont A."/>
            <person name="Scarpelli C."/>
            <person name="Weissenbach J."/>
            <person name="Salanoubat M."/>
            <person name="Quetier F."/>
            <person name="Yu Y."/>
            <person name="Kim H.R."/>
            <person name="Rambo T."/>
            <person name="Currie J."/>
            <person name="Collura K."/>
            <person name="Luo M."/>
            <person name="Yang T."/>
            <person name="Ammiraju J.S.S."/>
            <person name="Engler F."/>
            <person name="Soderlund C."/>
            <person name="Wing R.A."/>
            <person name="Palmer L.E."/>
            <person name="de la Bastide M."/>
            <person name="Spiegel L."/>
            <person name="Nascimento L."/>
            <person name="Zutavern T."/>
            <person name="O'Shaughnessy A."/>
            <person name="Dike S."/>
            <person name="Dedhia N."/>
            <person name="Preston R."/>
            <person name="Balija V."/>
            <person name="McCombie W.R."/>
            <person name="Chow T."/>
            <person name="Chen H."/>
            <person name="Chung M."/>
            <person name="Chen C."/>
            <person name="Shaw J."/>
            <person name="Wu H."/>
            <person name="Hsiao K."/>
            <person name="Chao Y."/>
            <person name="Chu M."/>
            <person name="Cheng C."/>
            <person name="Hour A."/>
            <person name="Lee P."/>
            <person name="Lin S."/>
            <person name="Lin Y."/>
            <person name="Liou J."/>
            <person name="Liu S."/>
            <person name="Hsing Y."/>
            <person name="Raghuvanshi S."/>
            <person name="Mohanty A."/>
            <person name="Bharti A.K."/>
            <person name="Gaur A."/>
            <person name="Gupta V."/>
            <person name="Kumar D."/>
            <person name="Ravi V."/>
            <person name="Vij S."/>
            <person name="Kapur A."/>
            <person name="Khurana P."/>
            <person name="Khurana P."/>
            <person name="Khurana J.P."/>
            <person name="Tyagi A.K."/>
            <person name="Gaikwad K."/>
            <person name="Singh A."/>
            <person name="Dalal V."/>
            <person name="Srivastava S."/>
            <person name="Dixit A."/>
            <person name="Pal A.K."/>
            <person name="Ghazi I.A."/>
            <person name="Yadav M."/>
            <person name="Pandit A."/>
            <person name="Bhargava A."/>
            <person name="Sureshbabu K."/>
            <person name="Batra K."/>
            <person name="Sharma T.R."/>
            <person name="Mohapatra T."/>
            <person name="Singh N.K."/>
            <person name="Messing J."/>
            <person name="Nelson A.B."/>
            <person name="Fuks G."/>
            <person name="Kavchok S."/>
            <person name="Keizer G."/>
            <person name="Linton E."/>
            <person name="Llaca V."/>
            <person name="Song R."/>
            <person name="Tanyolac B."/>
            <person name="Young S."/>
            <person name="Ho-Il K."/>
            <person name="Hahn J.H."/>
            <person name="Sangsakoo G."/>
            <person name="Vanavichit A."/>
            <person name="de Mattos Luiz.A.T."/>
            <person name="Zimmer P.D."/>
            <person name="Malone G."/>
            <person name="Dellagostin O."/>
            <person name="de Oliveira A.C."/>
            <person name="Bevan M."/>
            <person name="Bancroft I."/>
            <person name="Minx P."/>
            <person name="Cordum H."/>
            <person name="Wilson R."/>
            <person name="Cheng Z."/>
            <person name="Jin W."/>
            <person name="Jiang J."/>
            <person name="Leong S.A."/>
            <person name="Iwama H."/>
            <person name="Gojobori T."/>
            <person name="Itoh T."/>
            <person name="Niimura Y."/>
            <person name="Fujii Y."/>
            <person name="Habara T."/>
            <person name="Sakai H."/>
            <person name="Sato Y."/>
            <person name="Wilson G."/>
            <person name="Kumar K."/>
            <person name="McCouch S."/>
            <person name="Juretic N."/>
            <person name="Hoen D."/>
            <person name="Wright S."/>
            <person name="Bruskiewich R."/>
            <person name="Bureau T."/>
            <person name="Miyao A."/>
            <person name="Hirochika H."/>
            <person name="Nishikawa T."/>
            <person name="Kadowaki K."/>
            <person name="Sugiura M."/>
            <person name="Burr B."/>
            <person name="Sasaki T."/>
        </authorList>
    </citation>
    <scope>NUCLEOTIDE SEQUENCE [LARGE SCALE GENOMIC DNA]</scope>
    <source>
        <strain evidence="3">cv. Nipponbare</strain>
    </source>
</reference>
<evidence type="ECO:0000313" key="2">
    <source>
        <dbReference type="EMBL" id="AAG13503.1"/>
    </source>
</evidence>
<reference evidence="3" key="2">
    <citation type="journal article" date="2008" name="Nucleic Acids Res.">
        <title>The rice annotation project database (RAP-DB): 2008 update.</title>
        <authorList>
            <consortium name="The rice annotation project (RAP)"/>
        </authorList>
    </citation>
    <scope>GENOME REANNOTATION</scope>
    <source>
        <strain evidence="3">cv. Nipponbare</strain>
    </source>
</reference>
<dbReference type="AlphaFoldDB" id="Q9FW75"/>
<feature type="region of interest" description="Disordered" evidence="1">
    <location>
        <begin position="27"/>
        <end position="61"/>
    </location>
</feature>
<evidence type="ECO:0000313" key="3">
    <source>
        <dbReference type="Proteomes" id="UP000000763"/>
    </source>
</evidence>
<name>Q9FW75_ORYSJ</name>
<gene>
    <name evidence="2" type="primary">OSJNBa0026L12.25</name>
</gene>
<protein>
    <submittedName>
        <fullName evidence="2">Uncharacterized protein</fullName>
    </submittedName>
</protein>
<dbReference type="EMBL" id="AC068924">
    <property type="protein sequence ID" value="AAG13503.1"/>
    <property type="molecule type" value="Genomic_DNA"/>
</dbReference>
<evidence type="ECO:0000256" key="1">
    <source>
        <dbReference type="SAM" id="MobiDB-lite"/>
    </source>
</evidence>
<dbReference type="Proteomes" id="UP000000763">
    <property type="component" value="Chromosome 10"/>
</dbReference>
<organism evidence="2 3">
    <name type="scientific">Oryza sativa subsp. japonica</name>
    <name type="common">Rice</name>
    <dbReference type="NCBI Taxonomy" id="39947"/>
    <lineage>
        <taxon>Eukaryota</taxon>
        <taxon>Viridiplantae</taxon>
        <taxon>Streptophyta</taxon>
        <taxon>Embryophyta</taxon>
        <taxon>Tracheophyta</taxon>
        <taxon>Spermatophyta</taxon>
        <taxon>Magnoliopsida</taxon>
        <taxon>Liliopsida</taxon>
        <taxon>Poales</taxon>
        <taxon>Poaceae</taxon>
        <taxon>BOP clade</taxon>
        <taxon>Oryzoideae</taxon>
        <taxon>Oryzeae</taxon>
        <taxon>Oryzinae</taxon>
        <taxon>Oryza</taxon>
        <taxon>Oryza sativa</taxon>
    </lineage>
</organism>